<proteinExistence type="predicted"/>
<dbReference type="Gene3D" id="3.40.50.720">
    <property type="entry name" value="NAD(P)-binding Rossmann-like Domain"/>
    <property type="match status" value="1"/>
</dbReference>
<reference evidence="4 5" key="1">
    <citation type="submission" date="2019-05" db="EMBL/GenBank/DDBJ databases">
        <title>Genome sequence of Cellulomonas hominis strain CS1.</title>
        <authorList>
            <person name="Belmont J."/>
            <person name="Maclea K.S."/>
        </authorList>
    </citation>
    <scope>NUCLEOTIDE SEQUENCE [LARGE SCALE GENOMIC DNA]</scope>
    <source>
        <strain evidence="4 5">CS1</strain>
    </source>
</reference>
<evidence type="ECO:0000256" key="2">
    <source>
        <dbReference type="ARBA" id="ARBA00023002"/>
    </source>
</evidence>
<dbReference type="Proteomes" id="UP000308121">
    <property type="component" value="Unassembled WGS sequence"/>
</dbReference>
<name>A0A7Z8NR40_9CELL</name>
<dbReference type="GO" id="GO:0016651">
    <property type="term" value="F:oxidoreductase activity, acting on NAD(P)H"/>
    <property type="evidence" value="ECO:0007669"/>
    <property type="project" value="TreeGrafter"/>
</dbReference>
<dbReference type="PANTHER" id="PTHR48106:SF18">
    <property type="entry name" value="QUINONE OXIDOREDUCTASE PIG3"/>
    <property type="match status" value="1"/>
</dbReference>
<evidence type="ECO:0000256" key="1">
    <source>
        <dbReference type="ARBA" id="ARBA00022857"/>
    </source>
</evidence>
<comment type="caution">
    <text evidence="4">The sequence shown here is derived from an EMBL/GenBank/DDBJ whole genome shotgun (WGS) entry which is preliminary data.</text>
</comment>
<dbReference type="InterPro" id="IPR013149">
    <property type="entry name" value="ADH-like_C"/>
</dbReference>
<feature type="domain" description="Enoyl reductase (ER)" evidence="3">
    <location>
        <begin position="10"/>
        <end position="317"/>
    </location>
</feature>
<dbReference type="SUPFAM" id="SSF51735">
    <property type="entry name" value="NAD(P)-binding Rossmann-fold domains"/>
    <property type="match status" value="1"/>
</dbReference>
<dbReference type="Gene3D" id="3.90.180.10">
    <property type="entry name" value="Medium-chain alcohol dehydrogenases, catalytic domain"/>
    <property type="match status" value="1"/>
</dbReference>
<keyword evidence="2" id="KW-0560">Oxidoreductase</keyword>
<dbReference type="GO" id="GO:0070402">
    <property type="term" value="F:NADPH binding"/>
    <property type="evidence" value="ECO:0007669"/>
    <property type="project" value="TreeGrafter"/>
</dbReference>
<dbReference type="SUPFAM" id="SSF50129">
    <property type="entry name" value="GroES-like"/>
    <property type="match status" value="1"/>
</dbReference>
<evidence type="ECO:0000259" key="3">
    <source>
        <dbReference type="SMART" id="SM00829"/>
    </source>
</evidence>
<evidence type="ECO:0000313" key="5">
    <source>
        <dbReference type="Proteomes" id="UP000308121"/>
    </source>
</evidence>
<evidence type="ECO:0000313" key="4">
    <source>
        <dbReference type="EMBL" id="TKR24257.1"/>
    </source>
</evidence>
<dbReference type="InterPro" id="IPR036291">
    <property type="entry name" value="NAD(P)-bd_dom_sf"/>
</dbReference>
<sequence length="319" mass="31952">MQAVVVERFGGADGLVVADVPEPTAGPGQVLIETEAIGVGGVDVLIRRGAIGVAGVAEGFVPGSELAGRVVAVGDGVDPGWRGRRVWAFTGTAGAYAARAVAGLDDITVLPDGLSSVDAVTVGGAGPVAHFALRHAQLGPGESVLVRGAAGSIGILAIQLAAAAGASTIGVTTSSPERGAVLRSFGAEHVLDRAGAGAGAPDEWDVIVDIVGGADVPAFLERLAPAGRMVVVGAVAGFPPPDFGVTLLRSFQRSLTFSTFSLDTVAVPDRNRVRAEHLASAAAGRLVGVVHDVLPLTAAAEAHRRMDAGEVVGRIVLTV</sequence>
<dbReference type="OrthoDB" id="5295340at2"/>
<dbReference type="PANTHER" id="PTHR48106">
    <property type="entry name" value="QUINONE OXIDOREDUCTASE PIG3-RELATED"/>
    <property type="match status" value="1"/>
</dbReference>
<dbReference type="Pfam" id="PF08240">
    <property type="entry name" value="ADH_N"/>
    <property type="match status" value="1"/>
</dbReference>
<gene>
    <name evidence="4" type="ORF">FA014_07085</name>
</gene>
<organism evidence="4 5">
    <name type="scientific">Cellulomonas hominis</name>
    <dbReference type="NCBI Taxonomy" id="156981"/>
    <lineage>
        <taxon>Bacteria</taxon>
        <taxon>Bacillati</taxon>
        <taxon>Actinomycetota</taxon>
        <taxon>Actinomycetes</taxon>
        <taxon>Micrococcales</taxon>
        <taxon>Cellulomonadaceae</taxon>
        <taxon>Cellulomonas</taxon>
    </lineage>
</organism>
<keyword evidence="1" id="KW-0521">NADP</keyword>
<accession>A0A7Z8NR40</accession>
<dbReference type="Pfam" id="PF00107">
    <property type="entry name" value="ADH_zinc_N"/>
    <property type="match status" value="1"/>
</dbReference>
<dbReference type="AlphaFoldDB" id="A0A7Z8NR40"/>
<dbReference type="EMBL" id="SZYE01000037">
    <property type="protein sequence ID" value="TKR24257.1"/>
    <property type="molecule type" value="Genomic_DNA"/>
</dbReference>
<protein>
    <submittedName>
        <fullName evidence="4">Zinc-binding dehydrogenase</fullName>
    </submittedName>
</protein>
<dbReference type="SMART" id="SM00829">
    <property type="entry name" value="PKS_ER"/>
    <property type="match status" value="1"/>
</dbReference>
<dbReference type="InterPro" id="IPR020843">
    <property type="entry name" value="ER"/>
</dbReference>
<dbReference type="InterPro" id="IPR011032">
    <property type="entry name" value="GroES-like_sf"/>
</dbReference>
<dbReference type="InterPro" id="IPR013154">
    <property type="entry name" value="ADH-like_N"/>
</dbReference>